<dbReference type="PANTHER" id="PTHR41773:SF1">
    <property type="entry name" value="RELA_SPOT DOMAIN-CONTAINING PROTEIN"/>
    <property type="match status" value="1"/>
</dbReference>
<dbReference type="AlphaFoldDB" id="A0AAX1Q9L7"/>
<dbReference type="Gene3D" id="3.30.460.10">
    <property type="entry name" value="Beta Polymerase, domain 2"/>
    <property type="match status" value="1"/>
</dbReference>
<comment type="caution">
    <text evidence="3">The sequence shown here is derived from an EMBL/GenBank/DDBJ whole genome shotgun (WGS) entry which is preliminary data.</text>
</comment>
<sequence length="356" mass="42454">MNNILNQYEDKKVIYMKYEQQIKKLIEFLIKEEGIEVHAIDSRVKEKDSLSRKLKKKGNKYNNLEEITDILGLRIITYFEDDVDRIAEILKKQFHLDEENSIDKRKKNDPSVFGYSSLHYILTLNELRASLPEYSNYKDLTFELQIRSILQHAWAEIEHDIGYKSKYEIPGEIRRDFSRIAGLLELADKEFIRLKDFLKGYAENVEKKIQNHSLDLEINKITLQEFLNKSSEVKEIREQILSDLKVAMESDIRLIENDIRVLKFFEINSIAELDSVINLNRDKIIEFGKEWMKEYDDDTIKIDASITLFYLYYVLVYQDYSIDYLTKYLEISSMSDVAYDEFIERFEELKREGFEL</sequence>
<dbReference type="PANTHER" id="PTHR41773">
    <property type="entry name" value="GTP PYROPHOSPHATASE-RELATED"/>
    <property type="match status" value="1"/>
</dbReference>
<evidence type="ECO:0000313" key="3">
    <source>
        <dbReference type="EMBL" id="RAS77029.1"/>
    </source>
</evidence>
<dbReference type="RefSeq" id="WP_111924548.1">
    <property type="nucleotide sequence ID" value="NZ_JAMAYK010000001.1"/>
</dbReference>
<reference evidence="3 4" key="1">
    <citation type="submission" date="2016-03" db="EMBL/GenBank/DDBJ databases">
        <title>Comparison of Bacillus endophyticus and B. anthracis characteristics using whole genome sequence analysis and microbiological techniques.</title>
        <authorList>
            <person name="Lekota K.E."/>
            <person name="Mafofo J."/>
            <person name="Rees J."/>
            <person name="Muchadeyi F.C."/>
            <person name="Madoroba E."/>
            <person name="Van Heerden H."/>
        </authorList>
    </citation>
    <scope>NUCLEOTIDE SEQUENCE [LARGE SCALE GENOMIC DNA]</scope>
    <source>
        <strain evidence="3 4">3631_10C</strain>
    </source>
</reference>
<accession>A0AAX1Q9L7</accession>
<proteinExistence type="predicted"/>
<protein>
    <recommendedName>
        <fullName evidence="2">RelA/SpoT domain-containing protein</fullName>
    </recommendedName>
</protein>
<organism evidence="3 4">
    <name type="scientific">Priestia endophytica</name>
    <dbReference type="NCBI Taxonomy" id="135735"/>
    <lineage>
        <taxon>Bacteria</taxon>
        <taxon>Bacillati</taxon>
        <taxon>Bacillota</taxon>
        <taxon>Bacilli</taxon>
        <taxon>Bacillales</taxon>
        <taxon>Bacillaceae</taxon>
        <taxon>Priestia</taxon>
    </lineage>
</organism>
<evidence type="ECO:0000256" key="1">
    <source>
        <dbReference type="ARBA" id="ARBA00004976"/>
    </source>
</evidence>
<feature type="domain" description="RelA/SpoT" evidence="2">
    <location>
        <begin position="42"/>
        <end position="169"/>
    </location>
</feature>
<dbReference type="SUPFAM" id="SSF81301">
    <property type="entry name" value="Nucleotidyltransferase"/>
    <property type="match status" value="1"/>
</dbReference>
<dbReference type="CDD" id="cd05399">
    <property type="entry name" value="NT_Rel-Spo_like"/>
    <property type="match status" value="1"/>
</dbReference>
<gene>
    <name evidence="3" type="ORF">A3864_12230</name>
</gene>
<dbReference type="InterPro" id="IPR007685">
    <property type="entry name" value="RelA_SpoT"/>
</dbReference>
<dbReference type="GO" id="GO:0015969">
    <property type="term" value="P:guanosine tetraphosphate metabolic process"/>
    <property type="evidence" value="ECO:0007669"/>
    <property type="project" value="InterPro"/>
</dbReference>
<dbReference type="Gene3D" id="1.10.287.860">
    <property type="entry name" value="Nucleotidyltransferase"/>
    <property type="match status" value="1"/>
</dbReference>
<name>A0AAX1Q9L7_9BACI</name>
<dbReference type="EMBL" id="LVYK01000023">
    <property type="protein sequence ID" value="RAS77029.1"/>
    <property type="molecule type" value="Genomic_DNA"/>
</dbReference>
<dbReference type="SMART" id="SM00954">
    <property type="entry name" value="RelA_SpoT"/>
    <property type="match status" value="1"/>
</dbReference>
<comment type="pathway">
    <text evidence="1">Purine metabolism; ppGpp biosynthesis; ppGpp from GTP: step 1/2.</text>
</comment>
<dbReference type="Pfam" id="PF04607">
    <property type="entry name" value="RelA_SpoT"/>
    <property type="match status" value="1"/>
</dbReference>
<evidence type="ECO:0000259" key="2">
    <source>
        <dbReference type="SMART" id="SM00954"/>
    </source>
</evidence>
<evidence type="ECO:0000313" key="4">
    <source>
        <dbReference type="Proteomes" id="UP000250174"/>
    </source>
</evidence>
<dbReference type="InterPro" id="IPR043519">
    <property type="entry name" value="NT_sf"/>
</dbReference>
<dbReference type="Proteomes" id="UP000250174">
    <property type="component" value="Unassembled WGS sequence"/>
</dbReference>